<dbReference type="InterPro" id="IPR029062">
    <property type="entry name" value="Class_I_gatase-like"/>
</dbReference>
<dbReference type="PANTHER" id="PTHR43130">
    <property type="entry name" value="ARAC-FAMILY TRANSCRIPTIONAL REGULATOR"/>
    <property type="match status" value="1"/>
</dbReference>
<dbReference type="EMBL" id="BMRG01000023">
    <property type="protein sequence ID" value="GGP82699.1"/>
    <property type="molecule type" value="Genomic_DNA"/>
</dbReference>
<evidence type="ECO:0000313" key="2">
    <source>
        <dbReference type="EMBL" id="GGP82699.1"/>
    </source>
</evidence>
<evidence type="ECO:0008006" key="4">
    <source>
        <dbReference type="Google" id="ProtNLM"/>
    </source>
</evidence>
<name>A0A918EGN6_9PSEU</name>
<dbReference type="AlphaFoldDB" id="A0A918EGN6"/>
<dbReference type="PANTHER" id="PTHR43130:SF2">
    <property type="entry name" value="DJ-1_PFPI DOMAIN-CONTAINING PROTEIN"/>
    <property type="match status" value="1"/>
</dbReference>
<organism evidence="2 3">
    <name type="scientific">Saccharothrix coeruleofusca</name>
    <dbReference type="NCBI Taxonomy" id="33919"/>
    <lineage>
        <taxon>Bacteria</taxon>
        <taxon>Bacillati</taxon>
        <taxon>Actinomycetota</taxon>
        <taxon>Actinomycetes</taxon>
        <taxon>Pseudonocardiales</taxon>
        <taxon>Pseudonocardiaceae</taxon>
        <taxon>Saccharothrix</taxon>
    </lineage>
</organism>
<feature type="compositionally biased region" description="Low complexity" evidence="1">
    <location>
        <begin position="108"/>
        <end position="122"/>
    </location>
</feature>
<dbReference type="Proteomes" id="UP000639606">
    <property type="component" value="Unassembled WGS sequence"/>
</dbReference>
<sequence length="233" mass="24707">MDDRRRVLIVAYDDAQVLDITCPSGALDIANRYGAAPPYAIELGPLGRRAARSSTGIALAAGCGLEGVTGRLDTLVVVGGAGAEDAAADQRLTPRVRRLAARSRRVASVRTGLPTRPRSASSRPRRHRVTGWSGTWRATSPGTWPRTWRPPRWRGMRSPAAAGSGRPKSCGGVSAGIDMALHLASLIAGDTTAEAIRLAVEYDPRPPFDSGDATRATPELKELALRLPAESQV</sequence>
<evidence type="ECO:0000313" key="3">
    <source>
        <dbReference type="Proteomes" id="UP000639606"/>
    </source>
</evidence>
<reference evidence="2" key="1">
    <citation type="journal article" date="2014" name="Int. J. Syst. Evol. Microbiol.">
        <title>Complete genome sequence of Corynebacterium casei LMG S-19264T (=DSM 44701T), isolated from a smear-ripened cheese.</title>
        <authorList>
            <consortium name="US DOE Joint Genome Institute (JGI-PGF)"/>
            <person name="Walter F."/>
            <person name="Albersmeier A."/>
            <person name="Kalinowski J."/>
            <person name="Ruckert C."/>
        </authorList>
    </citation>
    <scope>NUCLEOTIDE SEQUENCE</scope>
    <source>
        <strain evidence="2">JCM 3313</strain>
    </source>
</reference>
<feature type="region of interest" description="Disordered" evidence="1">
    <location>
        <begin position="103"/>
        <end position="168"/>
    </location>
</feature>
<evidence type="ECO:0000256" key="1">
    <source>
        <dbReference type="SAM" id="MobiDB-lite"/>
    </source>
</evidence>
<dbReference type="Gene3D" id="3.40.50.880">
    <property type="match status" value="1"/>
</dbReference>
<proteinExistence type="predicted"/>
<comment type="caution">
    <text evidence="2">The sequence shown here is derived from an EMBL/GenBank/DDBJ whole genome shotgun (WGS) entry which is preliminary data.</text>
</comment>
<reference evidence="2" key="2">
    <citation type="submission" date="2020-09" db="EMBL/GenBank/DDBJ databases">
        <authorList>
            <person name="Sun Q."/>
            <person name="Ohkuma M."/>
        </authorList>
    </citation>
    <scope>NUCLEOTIDE SEQUENCE</scope>
    <source>
        <strain evidence="2">JCM 3313</strain>
    </source>
</reference>
<gene>
    <name evidence="2" type="ORF">GCM10010185_65920</name>
</gene>
<protein>
    <recommendedName>
        <fullName evidence="4">DJ-1/PfpI family protein</fullName>
    </recommendedName>
</protein>
<dbReference type="InterPro" id="IPR052158">
    <property type="entry name" value="INH-QAR"/>
</dbReference>
<dbReference type="SUPFAM" id="SSF52317">
    <property type="entry name" value="Class I glutamine amidotransferase-like"/>
    <property type="match status" value="1"/>
</dbReference>
<accession>A0A918EGN6</accession>
<keyword evidence="3" id="KW-1185">Reference proteome</keyword>
<dbReference type="GO" id="GO:0006355">
    <property type="term" value="P:regulation of DNA-templated transcription"/>
    <property type="evidence" value="ECO:0007669"/>
    <property type="project" value="TreeGrafter"/>
</dbReference>